<dbReference type="EMBL" id="GBRH01237530">
    <property type="protein sequence ID" value="JAD60365.1"/>
    <property type="molecule type" value="Transcribed_RNA"/>
</dbReference>
<reference evidence="1" key="1">
    <citation type="submission" date="2014-09" db="EMBL/GenBank/DDBJ databases">
        <authorList>
            <person name="Magalhaes I.L.F."/>
            <person name="Oliveira U."/>
            <person name="Santos F.R."/>
            <person name="Vidigal T.H.D.A."/>
            <person name="Brescovit A.D."/>
            <person name="Santos A.J."/>
        </authorList>
    </citation>
    <scope>NUCLEOTIDE SEQUENCE</scope>
    <source>
        <tissue evidence="1">Shoot tissue taken approximately 20 cm above the soil surface</tissue>
    </source>
</reference>
<name>A0A0A9BGK7_ARUDO</name>
<evidence type="ECO:0000313" key="1">
    <source>
        <dbReference type="EMBL" id="JAD60365.1"/>
    </source>
</evidence>
<organism evidence="1">
    <name type="scientific">Arundo donax</name>
    <name type="common">Giant reed</name>
    <name type="synonym">Donax arundinaceus</name>
    <dbReference type="NCBI Taxonomy" id="35708"/>
    <lineage>
        <taxon>Eukaryota</taxon>
        <taxon>Viridiplantae</taxon>
        <taxon>Streptophyta</taxon>
        <taxon>Embryophyta</taxon>
        <taxon>Tracheophyta</taxon>
        <taxon>Spermatophyta</taxon>
        <taxon>Magnoliopsida</taxon>
        <taxon>Liliopsida</taxon>
        <taxon>Poales</taxon>
        <taxon>Poaceae</taxon>
        <taxon>PACMAD clade</taxon>
        <taxon>Arundinoideae</taxon>
        <taxon>Arundineae</taxon>
        <taxon>Arundo</taxon>
    </lineage>
</organism>
<sequence length="50" mass="5731">MKTTRFTIQNHSIYCYKIFGFKPSSKSLGLLKNRSVYRGSVCVILVKFGI</sequence>
<accession>A0A0A9BGK7</accession>
<dbReference type="AlphaFoldDB" id="A0A0A9BGK7"/>
<protein>
    <submittedName>
        <fullName evidence="1">Uncharacterized protein</fullName>
    </submittedName>
</protein>
<reference evidence="1" key="2">
    <citation type="journal article" date="2015" name="Data Brief">
        <title>Shoot transcriptome of the giant reed, Arundo donax.</title>
        <authorList>
            <person name="Barrero R.A."/>
            <person name="Guerrero F.D."/>
            <person name="Moolhuijzen P."/>
            <person name="Goolsby J.A."/>
            <person name="Tidwell J."/>
            <person name="Bellgard S.E."/>
            <person name="Bellgard M.I."/>
        </authorList>
    </citation>
    <scope>NUCLEOTIDE SEQUENCE</scope>
    <source>
        <tissue evidence="1">Shoot tissue taken approximately 20 cm above the soil surface</tissue>
    </source>
</reference>
<proteinExistence type="predicted"/>